<dbReference type="InterPro" id="IPR009061">
    <property type="entry name" value="DNA-bd_dom_put_sf"/>
</dbReference>
<dbReference type="Gene3D" id="1.10.10.10">
    <property type="entry name" value="Winged helix-like DNA-binding domain superfamily/Winged helix DNA-binding domain"/>
    <property type="match status" value="1"/>
</dbReference>
<dbReference type="EMBL" id="BMYI01000017">
    <property type="protein sequence ID" value="GHC35031.1"/>
    <property type="molecule type" value="Genomic_DNA"/>
</dbReference>
<accession>A0ABQ3FRC9</accession>
<organism evidence="2 3">
    <name type="scientific">Gemmobacter nanjingensis</name>
    <dbReference type="NCBI Taxonomy" id="488454"/>
    <lineage>
        <taxon>Bacteria</taxon>
        <taxon>Pseudomonadati</taxon>
        <taxon>Pseudomonadota</taxon>
        <taxon>Alphaproteobacteria</taxon>
        <taxon>Rhodobacterales</taxon>
        <taxon>Paracoccaceae</taxon>
        <taxon>Gemmobacter</taxon>
    </lineage>
</organism>
<keyword evidence="3" id="KW-1185">Reference proteome</keyword>
<dbReference type="InterPro" id="IPR041657">
    <property type="entry name" value="HTH_17"/>
</dbReference>
<sequence>MPGATPSLPSNAGQSRSIRLFAGVCGFGVRFIRLSRPPRIAPLKRATLTNPNKTRGGTKLASFLPPSASPPPLGLCAHWSLQDVPDLRGQDQETPMSHLGSMPDPKEKPRTLLVGWISRLDLALELGLSVDTLRRWEAMRTGPPCVRAGRKVYYRRAAVEEWLEEQEQAAPRRRRAGGRR</sequence>
<evidence type="ECO:0000313" key="3">
    <source>
        <dbReference type="Proteomes" id="UP000658305"/>
    </source>
</evidence>
<gene>
    <name evidence="2" type="ORF">GCM10007291_40390</name>
</gene>
<evidence type="ECO:0000259" key="1">
    <source>
        <dbReference type="Pfam" id="PF12728"/>
    </source>
</evidence>
<dbReference type="SUPFAM" id="SSF46955">
    <property type="entry name" value="Putative DNA-binding domain"/>
    <property type="match status" value="1"/>
</dbReference>
<evidence type="ECO:0000313" key="2">
    <source>
        <dbReference type="EMBL" id="GHC35031.1"/>
    </source>
</evidence>
<dbReference type="Pfam" id="PF12728">
    <property type="entry name" value="HTH_17"/>
    <property type="match status" value="1"/>
</dbReference>
<dbReference type="Proteomes" id="UP000658305">
    <property type="component" value="Unassembled WGS sequence"/>
</dbReference>
<reference evidence="3" key="1">
    <citation type="journal article" date="2019" name="Int. J. Syst. Evol. Microbiol.">
        <title>The Global Catalogue of Microorganisms (GCM) 10K type strain sequencing project: providing services to taxonomists for standard genome sequencing and annotation.</title>
        <authorList>
            <consortium name="The Broad Institute Genomics Platform"/>
            <consortium name="The Broad Institute Genome Sequencing Center for Infectious Disease"/>
            <person name="Wu L."/>
            <person name="Ma J."/>
        </authorList>
    </citation>
    <scope>NUCLEOTIDE SEQUENCE [LARGE SCALE GENOMIC DNA]</scope>
    <source>
        <strain evidence="3">KCTC 23298</strain>
    </source>
</reference>
<name>A0ABQ3FRC9_9RHOB</name>
<feature type="domain" description="Helix-turn-helix" evidence="1">
    <location>
        <begin position="122"/>
        <end position="166"/>
    </location>
</feature>
<proteinExistence type="predicted"/>
<comment type="caution">
    <text evidence="2">The sequence shown here is derived from an EMBL/GenBank/DDBJ whole genome shotgun (WGS) entry which is preliminary data.</text>
</comment>
<protein>
    <recommendedName>
        <fullName evidence="1">Helix-turn-helix domain-containing protein</fullName>
    </recommendedName>
</protein>
<dbReference type="InterPro" id="IPR036388">
    <property type="entry name" value="WH-like_DNA-bd_sf"/>
</dbReference>